<dbReference type="GeneID" id="43369794"/>
<dbReference type="Pfam" id="PF02933">
    <property type="entry name" value="CDC48_2"/>
    <property type="match status" value="1"/>
</dbReference>
<dbReference type="Gene3D" id="2.40.40.20">
    <property type="match status" value="1"/>
</dbReference>
<evidence type="ECO:0000256" key="1">
    <source>
        <dbReference type="ARBA" id="ARBA00022737"/>
    </source>
</evidence>
<dbReference type="AlphaFoldDB" id="A0A6B9FET3"/>
<dbReference type="Pfam" id="PF00004">
    <property type="entry name" value="AAA"/>
    <property type="match status" value="2"/>
</dbReference>
<dbReference type="InterPro" id="IPR004201">
    <property type="entry name" value="Cdc48_dom2"/>
</dbReference>
<dbReference type="Pfam" id="PF17862">
    <property type="entry name" value="AAA_lid_3"/>
    <property type="match status" value="2"/>
</dbReference>
<evidence type="ECO:0000313" key="6">
    <source>
        <dbReference type="EMBL" id="QGX95029.1"/>
    </source>
</evidence>
<dbReference type="RefSeq" id="WP_157689485.1">
    <property type="nucleotide sequence ID" value="NZ_CP034345.1"/>
</dbReference>
<evidence type="ECO:0000259" key="4">
    <source>
        <dbReference type="SMART" id="SM00382"/>
    </source>
</evidence>
<protein>
    <submittedName>
        <fullName evidence="6">AAA family ATPase</fullName>
    </submittedName>
</protein>
<evidence type="ECO:0000313" key="7">
    <source>
        <dbReference type="Proteomes" id="UP000428325"/>
    </source>
</evidence>
<dbReference type="InterPro" id="IPR009010">
    <property type="entry name" value="Asp_de-COase-like_dom_sf"/>
</dbReference>
<dbReference type="FunFam" id="3.40.50.300:FF:000018">
    <property type="entry name" value="Cell division control 48"/>
    <property type="match status" value="1"/>
</dbReference>
<feature type="domain" description="AAA+ ATPase" evidence="4">
    <location>
        <begin position="206"/>
        <end position="334"/>
    </location>
</feature>
<accession>A0A6B9FET3</accession>
<reference evidence="6 7" key="1">
    <citation type="submission" date="2018-12" db="EMBL/GenBank/DDBJ databases">
        <title>Complete genome sequence of Haloplanus rallus MBLA0036.</title>
        <authorList>
            <person name="Nam Y.-d."/>
            <person name="Kang J."/>
            <person name="Chung W.-H."/>
            <person name="Park Y.S."/>
        </authorList>
    </citation>
    <scope>NUCLEOTIDE SEQUENCE [LARGE SCALE GENOMIC DNA]</scope>
    <source>
        <strain evidence="6 7">MBLA0036</strain>
    </source>
</reference>
<dbReference type="InterPro" id="IPR029067">
    <property type="entry name" value="CDC48_domain_2-like_sf"/>
</dbReference>
<dbReference type="InterPro" id="IPR003593">
    <property type="entry name" value="AAA+_ATPase"/>
</dbReference>
<name>A0A6B9FET3_9EURY</name>
<keyword evidence="7" id="KW-1185">Reference proteome</keyword>
<evidence type="ECO:0000259" key="5">
    <source>
        <dbReference type="SMART" id="SM01072"/>
    </source>
</evidence>
<dbReference type="GO" id="GO:0005524">
    <property type="term" value="F:ATP binding"/>
    <property type="evidence" value="ECO:0007669"/>
    <property type="project" value="UniProtKB-KW"/>
</dbReference>
<dbReference type="InterPro" id="IPR003959">
    <property type="entry name" value="ATPase_AAA_core"/>
</dbReference>
<proteinExistence type="predicted"/>
<gene>
    <name evidence="6" type="ORF">EI982_09615</name>
</gene>
<keyword evidence="2" id="KW-0547">Nucleotide-binding</keyword>
<dbReference type="SUPFAM" id="SSF54585">
    <property type="entry name" value="Cdc48 domain 2-like"/>
    <property type="match status" value="1"/>
</dbReference>
<dbReference type="SMART" id="SM01072">
    <property type="entry name" value="CDC48_2"/>
    <property type="match status" value="1"/>
</dbReference>
<dbReference type="InterPro" id="IPR050168">
    <property type="entry name" value="AAA_ATPase_domain"/>
</dbReference>
<dbReference type="SUPFAM" id="SSF50692">
    <property type="entry name" value="ADC-like"/>
    <property type="match status" value="1"/>
</dbReference>
<feature type="domain" description="AAA+ ATPase" evidence="4">
    <location>
        <begin position="461"/>
        <end position="597"/>
    </location>
</feature>
<evidence type="ECO:0000256" key="3">
    <source>
        <dbReference type="ARBA" id="ARBA00022840"/>
    </source>
</evidence>
<dbReference type="Gene3D" id="1.10.8.60">
    <property type="match status" value="2"/>
</dbReference>
<dbReference type="InterPro" id="IPR003960">
    <property type="entry name" value="ATPase_AAA_CS"/>
</dbReference>
<dbReference type="GO" id="GO:0016887">
    <property type="term" value="F:ATP hydrolysis activity"/>
    <property type="evidence" value="ECO:0007669"/>
    <property type="project" value="InterPro"/>
</dbReference>
<dbReference type="Proteomes" id="UP000428325">
    <property type="component" value="Chromosome"/>
</dbReference>
<feature type="domain" description="CDC48" evidence="5">
    <location>
        <begin position="103"/>
        <end position="167"/>
    </location>
</feature>
<dbReference type="OrthoDB" id="307733at2157"/>
<dbReference type="Gene3D" id="3.40.50.300">
    <property type="entry name" value="P-loop containing nucleotide triphosphate hydrolases"/>
    <property type="match status" value="2"/>
</dbReference>
<dbReference type="KEGG" id="hra:EI982_09615"/>
<dbReference type="PANTHER" id="PTHR23077">
    <property type="entry name" value="AAA-FAMILY ATPASE"/>
    <property type="match status" value="1"/>
</dbReference>
<dbReference type="InterPro" id="IPR027417">
    <property type="entry name" value="P-loop_NTPase"/>
</dbReference>
<dbReference type="InterPro" id="IPR041569">
    <property type="entry name" value="AAA_lid_3"/>
</dbReference>
<dbReference type="PROSITE" id="PS00674">
    <property type="entry name" value="AAA"/>
    <property type="match status" value="1"/>
</dbReference>
<organism evidence="6 7">
    <name type="scientific">Haloplanus rallus</name>
    <dbReference type="NCBI Taxonomy" id="1816183"/>
    <lineage>
        <taxon>Archaea</taxon>
        <taxon>Methanobacteriati</taxon>
        <taxon>Methanobacteriota</taxon>
        <taxon>Stenosarchaea group</taxon>
        <taxon>Halobacteria</taxon>
        <taxon>Halobacteriales</taxon>
        <taxon>Haloferacaceae</taxon>
        <taxon>Haloplanus</taxon>
    </lineage>
</organism>
<dbReference type="SUPFAM" id="SSF52540">
    <property type="entry name" value="P-loop containing nucleoside triphosphate hydrolases"/>
    <property type="match status" value="2"/>
</dbReference>
<dbReference type="SMART" id="SM00382">
    <property type="entry name" value="AAA"/>
    <property type="match status" value="2"/>
</dbReference>
<dbReference type="EMBL" id="CP034345">
    <property type="protein sequence ID" value="QGX95029.1"/>
    <property type="molecule type" value="Genomic_DNA"/>
</dbReference>
<sequence length="684" mass="71047">MTTRLTLVDPEGAADGPAAGAVRFAPATRRRVGVDVGETVRVEGAAATAATVGEDAPDLSTGSVLAGAAVRRNADADAGTPVTVAPVDPVRARRVAVAPNAFSLEGDADALSRALAGRVLTTGDRIEADLFGGSVTVSLTVVDLDPAGPAVVTDGTTVAVRDPDDRQFPGDAVDPDPAAVGGLDDEQATLRRLVAAPRSASTGIRSPAGVLVHGPSGVGKTRLIRRVAAAADLSIHGIDPADCERRDPLAAALRAAADDAPAILHVPDLAAAAPNPDRAGRDRRRSRLGWLLDRVRELQDDLVVVGEATHADAVDPALRRGGRFDAELRVPVPDPDARREILAIHAATLDLAPDVDLAAVAARTHGYTGADLEAVLVDAATRAAAGADDGTADPRPTVTAAHVAAALDAVDPTTLREVTVERPSLTYRDVGGLAAAKREVIRTVEWPLRYPDLFERLAVDAPTGVLLYGPPGTGKTMLAKAVANSTDANFLAVDGPELMDRYVGESERGVREVFERARRVAPTVVFLDEVDSLAPARADADTGAAERVVSQLLTELDGLSPRGSVAVLAATNRPDAVDPALLRPGRIEKRVAVPRPDADARADILAIHLTDVPTRDVDVAAVARRATGYTGSDLAALVREAALLAMEDHLRADDRPDDAVDDVVVEGTHLERALAATEPSVDPD</sequence>
<keyword evidence="1" id="KW-0677">Repeat</keyword>
<evidence type="ECO:0000256" key="2">
    <source>
        <dbReference type="ARBA" id="ARBA00022741"/>
    </source>
</evidence>
<keyword evidence="3" id="KW-0067">ATP-binding</keyword>
<dbReference type="PANTHER" id="PTHR23077:SF171">
    <property type="entry name" value="NUCLEAR VALOSIN-CONTAINING PROTEIN-LIKE"/>
    <property type="match status" value="1"/>
</dbReference>